<protein>
    <submittedName>
        <fullName evidence="1">Uncharacterized protein</fullName>
    </submittedName>
</protein>
<accession>A0A0F9QDW5</accession>
<name>A0A0F9QDW5_9ZZZZ</name>
<organism evidence="1">
    <name type="scientific">marine sediment metagenome</name>
    <dbReference type="NCBI Taxonomy" id="412755"/>
    <lineage>
        <taxon>unclassified sequences</taxon>
        <taxon>metagenomes</taxon>
        <taxon>ecological metagenomes</taxon>
    </lineage>
</organism>
<dbReference type="AlphaFoldDB" id="A0A0F9QDW5"/>
<proteinExistence type="predicted"/>
<sequence length="115" mass="13467">MIMAQFELTEEHKEAGLSLGEDDDFLALKLNGDIVTIFRWQHVTQTGVTWAANKYLENCPEVKRYKAYDWCKLSNNGCIRNTGNQIFDRPCDYYTDFLKEVYEIKAFTLTPNRNE</sequence>
<comment type="caution">
    <text evidence="1">The sequence shown here is derived from an EMBL/GenBank/DDBJ whole genome shotgun (WGS) entry which is preliminary data.</text>
</comment>
<evidence type="ECO:0000313" key="1">
    <source>
        <dbReference type="EMBL" id="KKN03423.1"/>
    </source>
</evidence>
<dbReference type="EMBL" id="LAZR01005034">
    <property type="protein sequence ID" value="KKN03423.1"/>
    <property type="molecule type" value="Genomic_DNA"/>
</dbReference>
<gene>
    <name evidence="1" type="ORF">LCGC14_1107740</name>
</gene>
<reference evidence="1" key="1">
    <citation type="journal article" date="2015" name="Nature">
        <title>Complex archaea that bridge the gap between prokaryotes and eukaryotes.</title>
        <authorList>
            <person name="Spang A."/>
            <person name="Saw J.H."/>
            <person name="Jorgensen S.L."/>
            <person name="Zaremba-Niedzwiedzka K."/>
            <person name="Martijn J."/>
            <person name="Lind A.E."/>
            <person name="van Eijk R."/>
            <person name="Schleper C."/>
            <person name="Guy L."/>
            <person name="Ettema T.J."/>
        </authorList>
    </citation>
    <scope>NUCLEOTIDE SEQUENCE</scope>
</reference>